<evidence type="ECO:0000313" key="2">
    <source>
        <dbReference type="EMBL" id="MFD2743649.1"/>
    </source>
</evidence>
<evidence type="ECO:0000313" key="3">
    <source>
        <dbReference type="Proteomes" id="UP001597418"/>
    </source>
</evidence>
<dbReference type="Proteomes" id="UP001597418">
    <property type="component" value="Unassembled WGS sequence"/>
</dbReference>
<reference evidence="3" key="1">
    <citation type="journal article" date="2019" name="Int. J. Syst. Evol. Microbiol.">
        <title>The Global Catalogue of Microorganisms (GCM) 10K type strain sequencing project: providing services to taxonomists for standard genome sequencing and annotation.</title>
        <authorList>
            <consortium name="The Broad Institute Genomics Platform"/>
            <consortium name="The Broad Institute Genome Sequencing Center for Infectious Disease"/>
            <person name="Wu L."/>
            <person name="Ma J."/>
        </authorList>
    </citation>
    <scope>NUCLEOTIDE SEQUENCE [LARGE SCALE GENOMIC DNA]</scope>
    <source>
        <strain evidence="3">KCTC 42247</strain>
    </source>
</reference>
<feature type="signal peptide" evidence="1">
    <location>
        <begin position="1"/>
        <end position="22"/>
    </location>
</feature>
<organism evidence="2 3">
    <name type="scientific">Sphingobacterium populi</name>
    <dbReference type="NCBI Taxonomy" id="1812824"/>
    <lineage>
        <taxon>Bacteria</taxon>
        <taxon>Pseudomonadati</taxon>
        <taxon>Bacteroidota</taxon>
        <taxon>Sphingobacteriia</taxon>
        <taxon>Sphingobacteriales</taxon>
        <taxon>Sphingobacteriaceae</taxon>
        <taxon>Sphingobacterium</taxon>
    </lineage>
</organism>
<name>A0ABW5UFT0_9SPHI</name>
<dbReference type="RefSeq" id="WP_380884659.1">
    <property type="nucleotide sequence ID" value="NZ_JBHUMB010000008.1"/>
</dbReference>
<sequence>MKRILLALVIASATMLSFNSCTKEYITNNEFLPGVSFYEDLLGGSAWRPVSGTANLFEQTISIPELNDVVFEDGHVSVSIGTRASDGIQEFTNIPSPGPIGGFTYGVRYGIGRVIITVSSPSGTVPGAQVAKIVLTTADIGN</sequence>
<evidence type="ECO:0000256" key="1">
    <source>
        <dbReference type="SAM" id="SignalP"/>
    </source>
</evidence>
<protein>
    <submittedName>
        <fullName evidence="2">Uncharacterized protein</fullName>
    </submittedName>
</protein>
<feature type="chain" id="PRO_5046519712" evidence="1">
    <location>
        <begin position="23"/>
        <end position="142"/>
    </location>
</feature>
<proteinExistence type="predicted"/>
<keyword evidence="1" id="KW-0732">Signal</keyword>
<keyword evidence="3" id="KW-1185">Reference proteome</keyword>
<comment type="caution">
    <text evidence="2">The sequence shown here is derived from an EMBL/GenBank/DDBJ whole genome shotgun (WGS) entry which is preliminary data.</text>
</comment>
<dbReference type="EMBL" id="JBHUMB010000008">
    <property type="protein sequence ID" value="MFD2743649.1"/>
    <property type="molecule type" value="Genomic_DNA"/>
</dbReference>
<accession>A0ABW5UFT0</accession>
<gene>
    <name evidence="2" type="ORF">ACFSQ6_09575</name>
</gene>